<evidence type="ECO:0000256" key="1">
    <source>
        <dbReference type="ARBA" id="ARBA00004401"/>
    </source>
</evidence>
<evidence type="ECO:0000256" key="3">
    <source>
        <dbReference type="ARBA" id="ARBA00022692"/>
    </source>
</evidence>
<comment type="caution">
    <text evidence="10">The sequence shown here is derived from an EMBL/GenBank/DDBJ whole genome shotgun (WGS) entry which is preliminary data.</text>
</comment>
<sequence length="210" mass="22171">MALDELLDEHEQGEKVRTWLKENALGLVGGLVLGLALIGGGKWWTQRQHEARVALGEAYDQVVRAIEAGDLEQASREAGDLAGTAYAPLLALALAKGQLEAGDRDAAIDTLRAASSDDPGLAAIIRHRLARLLVDAGQAEEALSLLAGADDPGALETRGDAHFALGRGEQARTEYEQALRRLDVAAPQRMLLELKLGQVGGTPDPAGTES</sequence>
<dbReference type="InterPro" id="IPR026039">
    <property type="entry name" value="YfgM"/>
</dbReference>
<dbReference type="RefSeq" id="WP_146313424.1">
    <property type="nucleotide sequence ID" value="NZ_VOHE01000008.1"/>
</dbReference>
<evidence type="ECO:0000256" key="2">
    <source>
        <dbReference type="ARBA" id="ARBA00022475"/>
    </source>
</evidence>
<evidence type="ECO:0000256" key="8">
    <source>
        <dbReference type="ARBA" id="ARBA00024235"/>
    </source>
</evidence>
<accession>A0A5C5TUY4</accession>
<reference evidence="10 11" key="1">
    <citation type="submission" date="2019-07" db="EMBL/GenBank/DDBJ databases">
        <title>Luteimonas sp. YD-1 nov., isolated from acidic soil.</title>
        <authorList>
            <person name="Zhou J."/>
        </authorList>
    </citation>
    <scope>NUCLEOTIDE SEQUENCE [LARGE SCALE GENOMIC DNA]</scope>
    <source>
        <strain evidence="10 11">YD-1</strain>
    </source>
</reference>
<proteinExistence type="inferred from homology"/>
<dbReference type="InterPro" id="IPR018704">
    <property type="entry name" value="SecYEG/CpoB_TPR"/>
</dbReference>
<dbReference type="EMBL" id="VOHE01000008">
    <property type="protein sequence ID" value="TWT17407.1"/>
    <property type="molecule type" value="Genomic_DNA"/>
</dbReference>
<evidence type="ECO:0000259" key="9">
    <source>
        <dbReference type="Pfam" id="PF09976"/>
    </source>
</evidence>
<gene>
    <name evidence="10" type="ORF">FQY79_13470</name>
</gene>
<organism evidence="10 11">
    <name type="scientific">Luteimonas wenzhouensis</name>
    <dbReference type="NCBI Taxonomy" id="2599615"/>
    <lineage>
        <taxon>Bacteria</taxon>
        <taxon>Pseudomonadati</taxon>
        <taxon>Pseudomonadota</taxon>
        <taxon>Gammaproteobacteria</taxon>
        <taxon>Lysobacterales</taxon>
        <taxon>Lysobacteraceae</taxon>
        <taxon>Luteimonas</taxon>
    </lineage>
</organism>
<evidence type="ECO:0000256" key="6">
    <source>
        <dbReference type="ARBA" id="ARBA00023186"/>
    </source>
</evidence>
<evidence type="ECO:0000313" key="11">
    <source>
        <dbReference type="Proteomes" id="UP000315949"/>
    </source>
</evidence>
<comment type="similarity">
    <text evidence="7">Belongs to the YfgM family.</text>
</comment>
<keyword evidence="11" id="KW-1185">Reference proteome</keyword>
<dbReference type="Pfam" id="PF09976">
    <property type="entry name" value="TPR_21"/>
    <property type="match status" value="1"/>
</dbReference>
<dbReference type="AlphaFoldDB" id="A0A5C5TUY4"/>
<protein>
    <recommendedName>
        <fullName evidence="8">Ancillary SecYEG translocon subunit</fullName>
    </recommendedName>
</protein>
<dbReference type="InterPro" id="IPR011990">
    <property type="entry name" value="TPR-like_helical_dom_sf"/>
</dbReference>
<keyword evidence="5" id="KW-0472">Membrane</keyword>
<dbReference type="GO" id="GO:0044877">
    <property type="term" value="F:protein-containing complex binding"/>
    <property type="evidence" value="ECO:0007669"/>
    <property type="project" value="InterPro"/>
</dbReference>
<comment type="subcellular location">
    <subcellularLocation>
        <location evidence="1">Cell membrane</location>
        <topology evidence="1">Single-pass type II membrane protein</topology>
    </subcellularLocation>
</comment>
<dbReference type="PANTHER" id="PTHR38035">
    <property type="entry name" value="UPF0070 PROTEIN YFGM"/>
    <property type="match status" value="1"/>
</dbReference>
<dbReference type="Proteomes" id="UP000315949">
    <property type="component" value="Unassembled WGS sequence"/>
</dbReference>
<evidence type="ECO:0000256" key="7">
    <source>
        <dbReference type="ARBA" id="ARBA00024197"/>
    </source>
</evidence>
<keyword evidence="3" id="KW-0812">Transmembrane</keyword>
<feature type="domain" description="Ancillary SecYEG translocon subunit/Cell division coordinator CpoB TPR" evidence="9">
    <location>
        <begin position="17"/>
        <end position="200"/>
    </location>
</feature>
<keyword evidence="2" id="KW-1003">Cell membrane</keyword>
<dbReference type="PANTHER" id="PTHR38035:SF1">
    <property type="entry name" value="ANCILLARY SECYEG TRANSLOCON SUBUNIT"/>
    <property type="match status" value="1"/>
</dbReference>
<evidence type="ECO:0000313" key="10">
    <source>
        <dbReference type="EMBL" id="TWT17407.1"/>
    </source>
</evidence>
<dbReference type="GO" id="GO:0005886">
    <property type="term" value="C:plasma membrane"/>
    <property type="evidence" value="ECO:0007669"/>
    <property type="project" value="UniProtKB-SubCell"/>
</dbReference>
<dbReference type="OrthoDB" id="9789675at2"/>
<evidence type="ECO:0000256" key="4">
    <source>
        <dbReference type="ARBA" id="ARBA00022989"/>
    </source>
</evidence>
<keyword evidence="6" id="KW-0143">Chaperone</keyword>
<name>A0A5C5TUY4_9GAMM</name>
<keyword evidence="4" id="KW-1133">Transmembrane helix</keyword>
<dbReference type="Gene3D" id="1.25.40.10">
    <property type="entry name" value="Tetratricopeptide repeat domain"/>
    <property type="match status" value="1"/>
</dbReference>
<evidence type="ECO:0000256" key="5">
    <source>
        <dbReference type="ARBA" id="ARBA00023136"/>
    </source>
</evidence>
<dbReference type="SUPFAM" id="SSF48452">
    <property type="entry name" value="TPR-like"/>
    <property type="match status" value="1"/>
</dbReference>